<evidence type="ECO:0000256" key="1">
    <source>
        <dbReference type="ARBA" id="ARBA00022658"/>
    </source>
</evidence>
<dbReference type="Pfam" id="PF00617">
    <property type="entry name" value="RasGEF"/>
    <property type="match status" value="1"/>
</dbReference>
<evidence type="ECO:0000259" key="3">
    <source>
        <dbReference type="PROSITE" id="PS50009"/>
    </source>
</evidence>
<keyword evidence="5" id="KW-1185">Reference proteome</keyword>
<protein>
    <recommendedName>
        <fullName evidence="3">Ras-GEF domain-containing protein</fullName>
    </recommendedName>
</protein>
<sequence length="267" mass="31168">MPKYLTNMLKNIFPCLNHGTEAGPLVRASPKKYAAQLTIMDFNVLKNITLEEMSNPPFNKENTPNVDAFKDQHNFVTNWAVSEILTFQQAKNRAKLISFFIKLAVELRKINNVNSLVAVLVALRTAAIHRLEKTWDLVPKALKKKFEKMCHLIESDFNMTDLRRLQDEMKTPCLPYIAEYQSDVIRVEEMLKKFPRGEEEKAELYHKQMLNIFRPIEKCQKSNYDHLKKNALIEAYFHVIGEKLDIFKMTAQEQNNFTFKLSKDVEP</sequence>
<dbReference type="GO" id="GO:0005886">
    <property type="term" value="C:plasma membrane"/>
    <property type="evidence" value="ECO:0007669"/>
    <property type="project" value="TreeGrafter"/>
</dbReference>
<reference evidence="4 5" key="1">
    <citation type="journal article" date="2022" name="Nat. Ecol. Evol.">
        <title>A masculinizing supergene underlies an exaggerated male reproductive morph in a spider.</title>
        <authorList>
            <person name="Hendrickx F."/>
            <person name="De Corte Z."/>
            <person name="Sonet G."/>
            <person name="Van Belleghem S.M."/>
            <person name="Kostlbacher S."/>
            <person name="Vangestel C."/>
        </authorList>
    </citation>
    <scope>NUCLEOTIDE SEQUENCE [LARGE SCALE GENOMIC DNA]</scope>
    <source>
        <strain evidence="4">W744_W776</strain>
    </source>
</reference>
<dbReference type="InterPro" id="IPR036964">
    <property type="entry name" value="RASGEF_cat_dom_sf"/>
</dbReference>
<dbReference type="PANTHER" id="PTHR23113:SF368">
    <property type="entry name" value="CELL DIVISION CONTROL PROTEIN 25"/>
    <property type="match status" value="1"/>
</dbReference>
<dbReference type="GO" id="GO:0007265">
    <property type="term" value="P:Ras protein signal transduction"/>
    <property type="evidence" value="ECO:0007669"/>
    <property type="project" value="TreeGrafter"/>
</dbReference>
<comment type="caution">
    <text evidence="4">The sequence shown here is derived from an EMBL/GenBank/DDBJ whole genome shotgun (WGS) entry which is preliminary data.</text>
</comment>
<dbReference type="SMART" id="SM00147">
    <property type="entry name" value="RasGEF"/>
    <property type="match status" value="1"/>
</dbReference>
<organism evidence="4 5">
    <name type="scientific">Oedothorax gibbosus</name>
    <dbReference type="NCBI Taxonomy" id="931172"/>
    <lineage>
        <taxon>Eukaryota</taxon>
        <taxon>Metazoa</taxon>
        <taxon>Ecdysozoa</taxon>
        <taxon>Arthropoda</taxon>
        <taxon>Chelicerata</taxon>
        <taxon>Arachnida</taxon>
        <taxon>Araneae</taxon>
        <taxon>Araneomorphae</taxon>
        <taxon>Entelegynae</taxon>
        <taxon>Araneoidea</taxon>
        <taxon>Linyphiidae</taxon>
        <taxon>Erigoninae</taxon>
        <taxon>Oedothorax</taxon>
    </lineage>
</organism>
<dbReference type="InterPro" id="IPR001895">
    <property type="entry name" value="RASGEF_cat_dom"/>
</dbReference>
<dbReference type="Gene3D" id="1.10.840.10">
    <property type="entry name" value="Ras guanine-nucleotide exchange factors catalytic domain"/>
    <property type="match status" value="1"/>
</dbReference>
<dbReference type="Proteomes" id="UP000827092">
    <property type="component" value="Unassembled WGS sequence"/>
</dbReference>
<dbReference type="PROSITE" id="PS50009">
    <property type="entry name" value="RASGEF_CAT"/>
    <property type="match status" value="1"/>
</dbReference>
<accession>A0AAV6UFW1</accession>
<dbReference type="SUPFAM" id="SSF48366">
    <property type="entry name" value="Ras GEF"/>
    <property type="match status" value="1"/>
</dbReference>
<evidence type="ECO:0000256" key="2">
    <source>
        <dbReference type="PROSITE-ProRule" id="PRU00168"/>
    </source>
</evidence>
<evidence type="ECO:0000313" key="4">
    <source>
        <dbReference type="EMBL" id="KAG8183010.1"/>
    </source>
</evidence>
<proteinExistence type="predicted"/>
<evidence type="ECO:0000313" key="5">
    <source>
        <dbReference type="Proteomes" id="UP000827092"/>
    </source>
</evidence>
<dbReference type="GO" id="GO:0005085">
    <property type="term" value="F:guanyl-nucleotide exchange factor activity"/>
    <property type="evidence" value="ECO:0007669"/>
    <property type="project" value="UniProtKB-KW"/>
</dbReference>
<dbReference type="EMBL" id="JAFNEN010000436">
    <property type="protein sequence ID" value="KAG8183010.1"/>
    <property type="molecule type" value="Genomic_DNA"/>
</dbReference>
<feature type="domain" description="Ras-GEF" evidence="3">
    <location>
        <begin position="29"/>
        <end position="256"/>
    </location>
</feature>
<dbReference type="InterPro" id="IPR008937">
    <property type="entry name" value="Ras-like_GEF"/>
</dbReference>
<dbReference type="InterPro" id="IPR023578">
    <property type="entry name" value="Ras_GEF_dom_sf"/>
</dbReference>
<gene>
    <name evidence="4" type="ORF">JTE90_017098</name>
</gene>
<dbReference type="PANTHER" id="PTHR23113">
    <property type="entry name" value="GUANINE NUCLEOTIDE EXCHANGE FACTOR"/>
    <property type="match status" value="1"/>
</dbReference>
<keyword evidence="1 2" id="KW-0344">Guanine-nucleotide releasing factor</keyword>
<name>A0AAV6UFW1_9ARAC</name>
<dbReference type="AlphaFoldDB" id="A0AAV6UFW1"/>